<dbReference type="KEGG" id="cau:Caur_1417"/>
<evidence type="ECO:0000256" key="5">
    <source>
        <dbReference type="SAM" id="Phobius"/>
    </source>
</evidence>
<feature type="transmembrane region" description="Helical" evidence="5">
    <location>
        <begin position="80"/>
        <end position="97"/>
    </location>
</feature>
<keyword evidence="7" id="KW-1185">Reference proteome</keyword>
<gene>
    <name evidence="6" type="ordered locus">Caur_1417</name>
</gene>
<keyword evidence="2 5" id="KW-0812">Transmembrane</keyword>
<evidence type="ECO:0000256" key="1">
    <source>
        <dbReference type="ARBA" id="ARBA00004127"/>
    </source>
</evidence>
<keyword evidence="3 5" id="KW-1133">Transmembrane helix</keyword>
<dbReference type="Gene3D" id="1.20.120.1630">
    <property type="match status" value="1"/>
</dbReference>
<evidence type="ECO:0000256" key="4">
    <source>
        <dbReference type="ARBA" id="ARBA00023136"/>
    </source>
</evidence>
<dbReference type="GO" id="GO:0008168">
    <property type="term" value="F:methyltransferase activity"/>
    <property type="evidence" value="ECO:0007669"/>
    <property type="project" value="UniProtKB-KW"/>
</dbReference>
<dbReference type="InterPro" id="IPR007318">
    <property type="entry name" value="Phopholipid_MeTrfase"/>
</dbReference>
<comment type="subcellular location">
    <subcellularLocation>
        <location evidence="1">Endomembrane system</location>
        <topology evidence="1">Multi-pass membrane protein</topology>
    </subcellularLocation>
</comment>
<dbReference type="PANTHER" id="PTHR43847">
    <property type="entry name" value="BLL3993 PROTEIN"/>
    <property type="match status" value="1"/>
</dbReference>
<keyword evidence="4 5" id="KW-0472">Membrane</keyword>
<dbReference type="InterPro" id="IPR052527">
    <property type="entry name" value="Metal_cation-efflux_comp"/>
</dbReference>
<sequence>MRSPFYSISLVLAQFGCLGVIVLSGPLIPTSLLPLCLLVAGLALGLWALFTMRLRRLSVFPDPLPHTELISSGPYRLVRHPMYTSLLLATLGWILALPVWWRWGLWFGLLIVLITKLTYEEQLLQSRFADYQTYQQRTWRLFPWIW</sequence>
<keyword evidence="6" id="KW-0808">Transferase</keyword>
<reference evidence="7" key="1">
    <citation type="journal article" date="2011" name="BMC Genomics">
        <title>Complete genome sequence of the filamentous anoxygenic phototrophic bacterium Chloroflexus aurantiacus.</title>
        <authorList>
            <person name="Tang K.H."/>
            <person name="Barry K."/>
            <person name="Chertkov O."/>
            <person name="Dalin E."/>
            <person name="Han C.S."/>
            <person name="Hauser L.J."/>
            <person name="Honchak B.M."/>
            <person name="Karbach L.E."/>
            <person name="Land M.L."/>
            <person name="Lapidus A."/>
            <person name="Larimer F.W."/>
            <person name="Mikhailova N."/>
            <person name="Pitluck S."/>
            <person name="Pierson B.K."/>
            <person name="Blankenship R.E."/>
        </authorList>
    </citation>
    <scope>NUCLEOTIDE SEQUENCE [LARGE SCALE GENOMIC DNA]</scope>
    <source>
        <strain evidence="7">ATCC 29366 / DSM 635 / J-10-fl</strain>
    </source>
</reference>
<keyword evidence="6" id="KW-0489">Methyltransferase</keyword>
<dbReference type="HOGENOM" id="CLU_065200_5_2_0"/>
<feature type="transmembrane region" description="Helical" evidence="5">
    <location>
        <begin position="5"/>
        <end position="25"/>
    </location>
</feature>
<evidence type="ECO:0000313" key="7">
    <source>
        <dbReference type="Proteomes" id="UP000002008"/>
    </source>
</evidence>
<dbReference type="PANTHER" id="PTHR43847:SF1">
    <property type="entry name" value="BLL3993 PROTEIN"/>
    <property type="match status" value="1"/>
</dbReference>
<feature type="transmembrane region" description="Helical" evidence="5">
    <location>
        <begin position="31"/>
        <end position="50"/>
    </location>
</feature>
<dbReference type="AlphaFoldDB" id="A9WA86"/>
<dbReference type="InParanoid" id="A9WA86"/>
<evidence type="ECO:0000256" key="2">
    <source>
        <dbReference type="ARBA" id="ARBA00022692"/>
    </source>
</evidence>
<dbReference type="RefSeq" id="WP_012257301.1">
    <property type="nucleotide sequence ID" value="NC_010175.1"/>
</dbReference>
<dbReference type="GO" id="GO:0032259">
    <property type="term" value="P:methylation"/>
    <property type="evidence" value="ECO:0007669"/>
    <property type="project" value="UniProtKB-KW"/>
</dbReference>
<name>A9WA86_CHLAA</name>
<dbReference type="GO" id="GO:0012505">
    <property type="term" value="C:endomembrane system"/>
    <property type="evidence" value="ECO:0007669"/>
    <property type="project" value="UniProtKB-SubCell"/>
</dbReference>
<accession>A9WA86</accession>
<dbReference type="EnsemblBacteria" id="ABY34645">
    <property type="protein sequence ID" value="ABY34645"/>
    <property type="gene ID" value="Caur_1417"/>
</dbReference>
<protein>
    <submittedName>
        <fullName evidence="6">Isoprenylcysteine carboxyl methyltransferase</fullName>
    </submittedName>
</protein>
<dbReference type="Pfam" id="PF04191">
    <property type="entry name" value="PEMT"/>
    <property type="match status" value="1"/>
</dbReference>
<dbReference type="Proteomes" id="UP000002008">
    <property type="component" value="Chromosome"/>
</dbReference>
<dbReference type="eggNOG" id="COG2020">
    <property type="taxonomic scope" value="Bacteria"/>
</dbReference>
<evidence type="ECO:0000313" key="6">
    <source>
        <dbReference type="EMBL" id="ABY34645.1"/>
    </source>
</evidence>
<dbReference type="PATRIC" id="fig|324602.8.peg.1612"/>
<organism evidence="6 7">
    <name type="scientific">Chloroflexus aurantiacus (strain ATCC 29366 / DSM 635 / J-10-fl)</name>
    <dbReference type="NCBI Taxonomy" id="324602"/>
    <lineage>
        <taxon>Bacteria</taxon>
        <taxon>Bacillati</taxon>
        <taxon>Chloroflexota</taxon>
        <taxon>Chloroflexia</taxon>
        <taxon>Chloroflexales</taxon>
        <taxon>Chloroflexineae</taxon>
        <taxon>Chloroflexaceae</taxon>
        <taxon>Chloroflexus</taxon>
    </lineage>
</organism>
<proteinExistence type="predicted"/>
<dbReference type="EMBL" id="CP000909">
    <property type="protein sequence ID" value="ABY34645.1"/>
    <property type="molecule type" value="Genomic_DNA"/>
</dbReference>
<evidence type="ECO:0000256" key="3">
    <source>
        <dbReference type="ARBA" id="ARBA00022989"/>
    </source>
</evidence>
<dbReference type="STRING" id="324602.Caur_1417"/>